<keyword evidence="6 8" id="KW-0484">Methanogenesis</keyword>
<comment type="catalytic activity">
    <reaction evidence="7">
        <text>coenzyme B + methyl-coenzyme M = methane + coenzyme M-coenzyme B heterodisulfide</text>
        <dbReference type="Rhea" id="RHEA:12532"/>
        <dbReference type="ChEBI" id="CHEBI:16183"/>
        <dbReference type="ChEBI" id="CHEBI:58286"/>
        <dbReference type="ChEBI" id="CHEBI:58411"/>
        <dbReference type="ChEBI" id="CHEBI:58596"/>
        <dbReference type="EC" id="2.8.4.1"/>
    </reaction>
    <physiologicalReaction direction="left-to-right" evidence="7">
        <dbReference type="Rhea" id="RHEA:12533"/>
    </physiologicalReaction>
</comment>
<comment type="pathway">
    <text evidence="2 8">One-carbon metabolism; methyl-coenzyme M reduction; methane from methyl-coenzyme M: step 1/1.</text>
</comment>
<evidence type="ECO:0000256" key="8">
    <source>
        <dbReference type="PIRNR" id="PIRNR000264"/>
    </source>
</evidence>
<accession>A0A2H4U7Y8</accession>
<dbReference type="Proteomes" id="UP000232133">
    <property type="component" value="Chromosome"/>
</dbReference>
<evidence type="ECO:0000256" key="4">
    <source>
        <dbReference type="ARBA" id="ARBA00011155"/>
    </source>
</evidence>
<dbReference type="GO" id="GO:0050524">
    <property type="term" value="F:coenzyme-B sulfoethylthiotransferase activity"/>
    <property type="evidence" value="ECO:0007669"/>
    <property type="project" value="UniProtKB-UniRule"/>
</dbReference>
<organism evidence="9 10">
    <name type="scientific">Methanobrevibacter smithii</name>
    <dbReference type="NCBI Taxonomy" id="2173"/>
    <lineage>
        <taxon>Archaea</taxon>
        <taxon>Methanobacteriati</taxon>
        <taxon>Methanobacteriota</taxon>
        <taxon>Methanomada group</taxon>
        <taxon>Methanobacteria</taxon>
        <taxon>Methanobacteriales</taxon>
        <taxon>Methanobacteriaceae</taxon>
        <taxon>Methanobrevibacter</taxon>
    </lineage>
</organism>
<dbReference type="InterPro" id="IPR003178">
    <property type="entry name" value="Me_CoM_Rdtase_gsu"/>
</dbReference>
<proteinExistence type="inferred from homology"/>
<dbReference type="Gene3D" id="3.90.320.20">
    <property type="entry name" value="Methyl-coenzyme M reductase, gamma subunit"/>
    <property type="match status" value="1"/>
</dbReference>
<evidence type="ECO:0000256" key="3">
    <source>
        <dbReference type="ARBA" id="ARBA00008740"/>
    </source>
</evidence>
<dbReference type="PIRSF" id="PIRSF000264">
    <property type="entry name" value="Meth_CoM_rd_gama"/>
    <property type="match status" value="1"/>
</dbReference>
<name>A0A2H4U7Y8_METSM</name>
<dbReference type="EMBL" id="CP017803">
    <property type="protein sequence ID" value="ATZ60227.1"/>
    <property type="molecule type" value="Genomic_DNA"/>
</dbReference>
<dbReference type="UniPathway" id="UPA00646">
    <property type="reaction ID" value="UER00699"/>
</dbReference>
<evidence type="ECO:0000256" key="5">
    <source>
        <dbReference type="ARBA" id="ARBA00022679"/>
    </source>
</evidence>
<comment type="similarity">
    <text evidence="3">Belongs to the methyl-coenzyme M reductase gamma subunit family.</text>
</comment>
<dbReference type="GO" id="GO:0015948">
    <property type="term" value="P:methanogenesis"/>
    <property type="evidence" value="ECO:0007669"/>
    <property type="project" value="UniProtKB-UniRule"/>
</dbReference>
<dbReference type="EC" id="2.8.4.1" evidence="8"/>
<evidence type="ECO:0000313" key="9">
    <source>
        <dbReference type="EMBL" id="ATZ60227.1"/>
    </source>
</evidence>
<protein>
    <recommendedName>
        <fullName evidence="8">Methyl-coenzyme M reductase subunit gamma</fullName>
        <ecNumber evidence="8">2.8.4.1</ecNumber>
    </recommendedName>
</protein>
<dbReference type="AlphaFoldDB" id="A0A2H4U7Y8"/>
<dbReference type="Pfam" id="PF02240">
    <property type="entry name" value="MCR_gamma"/>
    <property type="match status" value="1"/>
</dbReference>
<evidence type="ECO:0000256" key="1">
    <source>
        <dbReference type="ARBA" id="ARBA00001952"/>
    </source>
</evidence>
<keyword evidence="5 8" id="KW-0808">Transferase</keyword>
<sequence length="253" mass="28974">MAQIYPGTSQVAQNRRNFCNPDYELEKLREISDEDVVKILGHRAPGEEYKSVHPPLDEMDEPDDIVRELVTPIAGAKAGDRIRYIQFVDSMYFAPAQPYLRARSYLNRFRGIDTGTLSGRQVIEARERDIERISKYLLETEYFDTARTGIRGAGVHGHSLRLDENGLMFDMLRRQVFNKETGNVEMVRDQIGVDLDEPVILGEPLDEETLKSKTTIYRIDGEAYKDDTEAVEVLKNIHITRSFGAYNPVKGWD</sequence>
<evidence type="ECO:0000256" key="7">
    <source>
        <dbReference type="ARBA" id="ARBA00047772"/>
    </source>
</evidence>
<dbReference type="NCBIfam" id="TIGR03259">
    <property type="entry name" value="met_CoM_red_gam"/>
    <property type="match status" value="1"/>
</dbReference>
<comment type="subunit">
    <text evidence="8">Hexamer of two alpha, two beta, and two gamma chains.</text>
</comment>
<evidence type="ECO:0000313" key="10">
    <source>
        <dbReference type="Proteomes" id="UP000232133"/>
    </source>
</evidence>
<dbReference type="RefSeq" id="WP_100815689.1">
    <property type="nucleotide sequence ID" value="NZ_CP017803.1"/>
</dbReference>
<comment type="subunit">
    <text evidence="4">MCR is a hexamer of two alpha, two beta, and two gamma chains, forming a dimer of heterotrimers.</text>
</comment>
<evidence type="ECO:0000256" key="6">
    <source>
        <dbReference type="ARBA" id="ARBA00022994"/>
    </source>
</evidence>
<dbReference type="SUPFAM" id="SSF55088">
    <property type="entry name" value="Methyl-coenzyme M reductase subunits"/>
    <property type="match status" value="1"/>
</dbReference>
<reference evidence="10" key="1">
    <citation type="submission" date="2016-10" db="EMBL/GenBank/DDBJ databases">
        <authorList>
            <person name="Kim B.-C."/>
            <person name="Jeong H."/>
        </authorList>
    </citation>
    <scope>NUCLEOTIDE SEQUENCE [LARGE SCALE GENOMIC DNA]</scope>
    <source>
        <strain evidence="10">KB11</strain>
    </source>
</reference>
<dbReference type="GeneID" id="35119159"/>
<dbReference type="InterPro" id="IPR036994">
    <property type="entry name" value="Me_CoM_Rdtase_gsu_sf"/>
</dbReference>
<evidence type="ECO:0000256" key="2">
    <source>
        <dbReference type="ARBA" id="ARBA00005149"/>
    </source>
</evidence>
<dbReference type="InterPro" id="IPR009024">
    <property type="entry name" value="Me_CoM_Rdtase_Fd-like_fold"/>
</dbReference>
<comment type="cofactor">
    <cofactor evidence="1">
        <name>coenzyme F430</name>
        <dbReference type="ChEBI" id="CHEBI:60540"/>
    </cofactor>
</comment>
<dbReference type="CDD" id="cd00539">
    <property type="entry name" value="MCR_gamma"/>
    <property type="match status" value="1"/>
</dbReference>
<gene>
    <name evidence="9" type="ORF">BK798_07230</name>
</gene>